<organism evidence="2 3">
    <name type="scientific">Youxingia wuxianensis</name>
    <dbReference type="NCBI Taxonomy" id="2763678"/>
    <lineage>
        <taxon>Bacteria</taxon>
        <taxon>Bacillati</taxon>
        <taxon>Bacillota</taxon>
        <taxon>Clostridia</taxon>
        <taxon>Eubacteriales</taxon>
        <taxon>Oscillospiraceae</taxon>
        <taxon>Youxingia</taxon>
    </lineage>
</organism>
<gene>
    <name evidence="2" type="ORF">H8705_10430</name>
</gene>
<evidence type="ECO:0000313" key="3">
    <source>
        <dbReference type="Proteomes" id="UP000623678"/>
    </source>
</evidence>
<keyword evidence="1" id="KW-0472">Membrane</keyword>
<dbReference type="GO" id="GO:0016829">
    <property type="term" value="F:lyase activity"/>
    <property type="evidence" value="ECO:0007669"/>
    <property type="project" value="InterPro"/>
</dbReference>
<reference evidence="2" key="1">
    <citation type="submission" date="2020-08" db="EMBL/GenBank/DDBJ databases">
        <title>Genome public.</title>
        <authorList>
            <person name="Liu C."/>
            <person name="Sun Q."/>
        </authorList>
    </citation>
    <scope>NUCLEOTIDE SEQUENCE</scope>
    <source>
        <strain evidence="2">NSJ-64</strain>
    </source>
</reference>
<name>A0A926ETH9_9FIRM</name>
<dbReference type="AlphaFoldDB" id="A0A926ETH9"/>
<dbReference type="Proteomes" id="UP000623678">
    <property type="component" value="Unassembled WGS sequence"/>
</dbReference>
<comment type="caution">
    <text evidence="2">The sequence shown here is derived from an EMBL/GenBank/DDBJ whole genome shotgun (WGS) entry which is preliminary data.</text>
</comment>
<dbReference type="EMBL" id="JACRTD010000007">
    <property type="protein sequence ID" value="MBC8586000.1"/>
    <property type="molecule type" value="Genomic_DNA"/>
</dbReference>
<protein>
    <submittedName>
        <fullName evidence="2">Sodium ion-translocating decarboxylase subunit beta</fullName>
    </submittedName>
</protein>
<accession>A0A926ETH9</accession>
<dbReference type="Pfam" id="PF03977">
    <property type="entry name" value="OAD_beta"/>
    <property type="match status" value="1"/>
</dbReference>
<feature type="transmembrane region" description="Helical" evidence="1">
    <location>
        <begin position="32"/>
        <end position="52"/>
    </location>
</feature>
<evidence type="ECO:0000256" key="1">
    <source>
        <dbReference type="SAM" id="Phobius"/>
    </source>
</evidence>
<keyword evidence="1" id="KW-1133">Transmembrane helix</keyword>
<dbReference type="InterPro" id="IPR005661">
    <property type="entry name" value="OadB_MmdB"/>
</dbReference>
<proteinExistence type="predicted"/>
<keyword evidence="1" id="KW-0812">Transmembrane</keyword>
<dbReference type="GO" id="GO:0006814">
    <property type="term" value="P:sodium ion transport"/>
    <property type="evidence" value="ECO:0007669"/>
    <property type="project" value="InterPro"/>
</dbReference>
<keyword evidence="3" id="KW-1185">Reference proteome</keyword>
<sequence>MEATSIGIIGGADGPTAIFTAGSLGQMTLSSILVLTAGALIMVGLVGLFFLWRRKK</sequence>
<dbReference type="RefSeq" id="WP_262395714.1">
    <property type="nucleotide sequence ID" value="NZ_JACRTD010000007.1"/>
</dbReference>
<evidence type="ECO:0000313" key="2">
    <source>
        <dbReference type="EMBL" id="MBC8586000.1"/>
    </source>
</evidence>